<proteinExistence type="predicted"/>
<dbReference type="PANTHER" id="PTHR37404">
    <property type="entry name" value="HCG1796489"/>
    <property type="match status" value="1"/>
</dbReference>
<protein>
    <submittedName>
        <fullName evidence="2">Uncharacterized protein</fullName>
    </submittedName>
</protein>
<evidence type="ECO:0000313" key="3">
    <source>
        <dbReference type="Proteomes" id="UP001329430"/>
    </source>
</evidence>
<keyword evidence="3" id="KW-1185">Reference proteome</keyword>
<dbReference type="Proteomes" id="UP001329430">
    <property type="component" value="Chromosome 2"/>
</dbReference>
<dbReference type="AlphaFoldDB" id="A0AAN7ZLV3"/>
<feature type="region of interest" description="Disordered" evidence="1">
    <location>
        <begin position="218"/>
        <end position="238"/>
    </location>
</feature>
<dbReference type="InterPro" id="IPR053347">
    <property type="entry name" value="Axonemal_MT_stabilizer"/>
</dbReference>
<reference evidence="2 3" key="1">
    <citation type="journal article" date="2024" name="Insects">
        <title>An Improved Chromosome-Level Genome Assembly of the Firefly Pyrocoelia pectoralis.</title>
        <authorList>
            <person name="Fu X."/>
            <person name="Meyer-Rochow V.B."/>
            <person name="Ballantyne L."/>
            <person name="Zhu X."/>
        </authorList>
    </citation>
    <scope>NUCLEOTIDE SEQUENCE [LARGE SCALE GENOMIC DNA]</scope>
    <source>
        <strain evidence="2">XCY_ONT2</strain>
    </source>
</reference>
<gene>
    <name evidence="2" type="ORF">RI129_002179</name>
</gene>
<feature type="compositionally biased region" description="Basic and acidic residues" evidence="1">
    <location>
        <begin position="225"/>
        <end position="238"/>
    </location>
</feature>
<sequence>MPPLICTNNTLGNIDYGIPIVANKAADYRTSTGLHHRLIPNVAQEFDCRVKARIKPELKQSNVVVRDENATSTYRNVHNWKFPEKSVTRNFPSAARSSRVCFVRDVQERCFKKPPPVKPTKISEMKESFYPSFISLYSEEVRPPEPHAKCEIRALGRDEQPAIRPEEKGYLKLMDPYLTTTRASYLPFTVNQQNGVAKKDIITFYDTANYPKVKGFGPRNGPKIDPLEPNRRVPMKDKIPFNKQPFERNLFVLSKTVPNFGKKSEMKANYALQCFSDLSPYLYQCGVEFPCSLPKASAWQNMAPPGMYCSEYCHIGSGWPVNSIVDYGLPPQYVKHKQCCSLF</sequence>
<dbReference type="PANTHER" id="PTHR37404:SF1">
    <property type="entry name" value="HCG1796489"/>
    <property type="match status" value="1"/>
</dbReference>
<accession>A0AAN7ZLV3</accession>
<comment type="caution">
    <text evidence="2">The sequence shown here is derived from an EMBL/GenBank/DDBJ whole genome shotgun (WGS) entry which is preliminary data.</text>
</comment>
<evidence type="ECO:0000313" key="2">
    <source>
        <dbReference type="EMBL" id="KAK5647287.1"/>
    </source>
</evidence>
<organism evidence="2 3">
    <name type="scientific">Pyrocoelia pectoralis</name>
    <dbReference type="NCBI Taxonomy" id="417401"/>
    <lineage>
        <taxon>Eukaryota</taxon>
        <taxon>Metazoa</taxon>
        <taxon>Ecdysozoa</taxon>
        <taxon>Arthropoda</taxon>
        <taxon>Hexapoda</taxon>
        <taxon>Insecta</taxon>
        <taxon>Pterygota</taxon>
        <taxon>Neoptera</taxon>
        <taxon>Endopterygota</taxon>
        <taxon>Coleoptera</taxon>
        <taxon>Polyphaga</taxon>
        <taxon>Elateriformia</taxon>
        <taxon>Elateroidea</taxon>
        <taxon>Lampyridae</taxon>
        <taxon>Lampyrinae</taxon>
        <taxon>Pyrocoelia</taxon>
    </lineage>
</organism>
<evidence type="ECO:0000256" key="1">
    <source>
        <dbReference type="SAM" id="MobiDB-lite"/>
    </source>
</evidence>
<dbReference type="EMBL" id="JAVRBK010000002">
    <property type="protein sequence ID" value="KAK5647287.1"/>
    <property type="molecule type" value="Genomic_DNA"/>
</dbReference>
<name>A0AAN7ZLV3_9COLE</name>